<keyword evidence="2" id="KW-1185">Reference proteome</keyword>
<accession>A0ACC1YDF2</accession>
<name>A0ACC1YDF2_MELAZ</name>
<gene>
    <name evidence="1" type="ORF">OWV82_005455</name>
</gene>
<comment type="caution">
    <text evidence="1">The sequence shown here is derived from an EMBL/GenBank/DDBJ whole genome shotgun (WGS) entry which is preliminary data.</text>
</comment>
<evidence type="ECO:0000313" key="1">
    <source>
        <dbReference type="EMBL" id="KAJ4721855.1"/>
    </source>
</evidence>
<protein>
    <submittedName>
        <fullName evidence="1">Transcription factor HY5-like</fullName>
    </submittedName>
</protein>
<dbReference type="EMBL" id="CM051396">
    <property type="protein sequence ID" value="KAJ4721855.1"/>
    <property type="molecule type" value="Genomic_DNA"/>
</dbReference>
<reference evidence="1 2" key="1">
    <citation type="journal article" date="2023" name="Science">
        <title>Complex scaffold remodeling in plant triterpene biosynthesis.</title>
        <authorList>
            <person name="De La Pena R."/>
            <person name="Hodgson H."/>
            <person name="Liu J.C."/>
            <person name="Stephenson M.J."/>
            <person name="Martin A.C."/>
            <person name="Owen C."/>
            <person name="Harkess A."/>
            <person name="Leebens-Mack J."/>
            <person name="Jimenez L.E."/>
            <person name="Osbourn A."/>
            <person name="Sattely E.S."/>
        </authorList>
    </citation>
    <scope>NUCLEOTIDE SEQUENCE [LARGE SCALE GENOMIC DNA]</scope>
    <source>
        <strain evidence="2">cv. JPN11</strain>
        <tissue evidence="1">Leaf</tissue>
    </source>
</reference>
<dbReference type="Proteomes" id="UP001164539">
    <property type="component" value="Chromosome 3"/>
</dbReference>
<organism evidence="1 2">
    <name type="scientific">Melia azedarach</name>
    <name type="common">Chinaberry tree</name>
    <dbReference type="NCBI Taxonomy" id="155640"/>
    <lineage>
        <taxon>Eukaryota</taxon>
        <taxon>Viridiplantae</taxon>
        <taxon>Streptophyta</taxon>
        <taxon>Embryophyta</taxon>
        <taxon>Tracheophyta</taxon>
        <taxon>Spermatophyta</taxon>
        <taxon>Magnoliopsida</taxon>
        <taxon>eudicotyledons</taxon>
        <taxon>Gunneridae</taxon>
        <taxon>Pentapetalae</taxon>
        <taxon>rosids</taxon>
        <taxon>malvids</taxon>
        <taxon>Sapindales</taxon>
        <taxon>Meliaceae</taxon>
        <taxon>Melia</taxon>
    </lineage>
</organism>
<sequence>MVSNLEQQQRQQEEEVEATSSSWANNKNIINNNSLVISRKRNKLELESDEDLFTVPDVETTGQNDNNIIHEDSTITKSRSSTNKNNTIPTPTQNANSEVIQNQKRRRGRNPVDKEHRRLKRLLRNRVSAQQARERKKVYVNDLELRAKELQDTNSKLEEKISTLINENTMLRKVLMNTRPKVDENASIEQQ</sequence>
<proteinExistence type="predicted"/>
<evidence type="ECO:0000313" key="2">
    <source>
        <dbReference type="Proteomes" id="UP001164539"/>
    </source>
</evidence>